<evidence type="ECO:0000256" key="13">
    <source>
        <dbReference type="RuleBase" id="RU368118"/>
    </source>
</evidence>
<dbReference type="RefSeq" id="XP_028037604.1">
    <property type="nucleotide sequence ID" value="XM_028181803.1"/>
</dbReference>
<organism evidence="14 15">
    <name type="scientific">Bombyx mandarina</name>
    <name type="common">Wild silk moth</name>
    <name type="synonym">Wild silkworm</name>
    <dbReference type="NCBI Taxonomy" id="7092"/>
    <lineage>
        <taxon>Eukaryota</taxon>
        <taxon>Metazoa</taxon>
        <taxon>Ecdysozoa</taxon>
        <taxon>Arthropoda</taxon>
        <taxon>Hexapoda</taxon>
        <taxon>Insecta</taxon>
        <taxon>Pterygota</taxon>
        <taxon>Neoptera</taxon>
        <taxon>Endopterygota</taxon>
        <taxon>Lepidoptera</taxon>
        <taxon>Glossata</taxon>
        <taxon>Ditrysia</taxon>
        <taxon>Bombycoidea</taxon>
        <taxon>Bombycidae</taxon>
        <taxon>Bombycinae</taxon>
        <taxon>Bombyx</taxon>
    </lineage>
</organism>
<evidence type="ECO:0000313" key="15">
    <source>
        <dbReference type="RefSeq" id="XP_028037604.1"/>
    </source>
</evidence>
<keyword evidence="10 13" id="KW-0496">Mitochondrion</keyword>
<comment type="similarity">
    <text evidence="2 13">Belongs to the UQCRQ/QCR8 family.</text>
</comment>
<evidence type="ECO:0000256" key="1">
    <source>
        <dbReference type="ARBA" id="ARBA00004434"/>
    </source>
</evidence>
<evidence type="ECO:0000256" key="8">
    <source>
        <dbReference type="ARBA" id="ARBA00022982"/>
    </source>
</evidence>
<keyword evidence="7 13" id="KW-0999">Mitochondrion inner membrane</keyword>
<dbReference type="PANTHER" id="PTHR12119:SF2">
    <property type="entry name" value="CYTOCHROME B-C1 COMPLEX SUBUNIT 8"/>
    <property type="match status" value="1"/>
</dbReference>
<evidence type="ECO:0000256" key="9">
    <source>
        <dbReference type="ARBA" id="ARBA00022989"/>
    </source>
</evidence>
<keyword evidence="6" id="KW-0812">Transmembrane</keyword>
<dbReference type="Proteomes" id="UP000504629">
    <property type="component" value="Unplaced"/>
</dbReference>
<dbReference type="PANTHER" id="PTHR12119">
    <property type="entry name" value="UBIQUINOL-CYTOCHROME C REDUCTASE COMPLEX UBIQUINONE-BINDING PROTEIN QP-C"/>
    <property type="match status" value="1"/>
</dbReference>
<gene>
    <name evidence="15" type="primary">LOC114248538</name>
</gene>
<dbReference type="KEGG" id="bman:114248538"/>
<keyword evidence="11" id="KW-0472">Membrane</keyword>
<evidence type="ECO:0000256" key="2">
    <source>
        <dbReference type="ARBA" id="ARBA00007668"/>
    </source>
</evidence>
<evidence type="ECO:0000256" key="3">
    <source>
        <dbReference type="ARBA" id="ARBA00016324"/>
    </source>
</evidence>
<dbReference type="GO" id="GO:0006122">
    <property type="term" value="P:mitochondrial electron transport, ubiquinol to cytochrome c"/>
    <property type="evidence" value="ECO:0007669"/>
    <property type="project" value="UniProtKB-UniRule"/>
</dbReference>
<keyword evidence="9" id="KW-1133">Transmembrane helix</keyword>
<comment type="subunit">
    <text evidence="12 13">Component of the ubiquinol-cytochrome c oxidoreductase (cytochrome b-c1 complex, complex III, CIII), a multisubunit enzyme composed of 11 subunits. The complex is composed of 3 respiratory subunits cytochrome b, cytochrome c1 and Rieske protein UQCRFS1, 2 core protein subunits UQCRC1/QCR1 and UQCRC2/QCR2, and 6 low-molecular weight protein subunits UQCRH/QCR6, UQCRB/QCR7, UQCRQ/QCR8, UQCR10/QCR9, UQCR11/QCR10 and subunit 9, the cleavage product of Rieske protein UQCRFS1. The complex exists as an obligatory dimer and forms supercomplexes (SCs) in the inner mitochondrial membrane with NADH-ubiquinone oxidoreductase (complex I, CI) and cytochrome c oxidase (complex IV, CIV), resulting in different assemblies (supercomplex SCI(1)III(2)IV(1) and megacomplex MCI(2)III(2)IV(2)). Interacts with UQCC6.</text>
</comment>
<dbReference type="OrthoDB" id="6683853at2759"/>
<evidence type="ECO:0000256" key="6">
    <source>
        <dbReference type="ARBA" id="ARBA00022692"/>
    </source>
</evidence>
<protein>
    <recommendedName>
        <fullName evidence="3 13">Cytochrome b-c1 complex subunit 8</fullName>
    </recommendedName>
    <alternativeName>
        <fullName evidence="13">Complex III subunit 8</fullName>
    </alternativeName>
</protein>
<evidence type="ECO:0000256" key="4">
    <source>
        <dbReference type="ARBA" id="ARBA00022448"/>
    </source>
</evidence>
<dbReference type="GO" id="GO:0045275">
    <property type="term" value="C:respiratory chain complex III"/>
    <property type="evidence" value="ECO:0007669"/>
    <property type="project" value="UniProtKB-UniRule"/>
</dbReference>
<dbReference type="GO" id="GO:0005743">
    <property type="term" value="C:mitochondrial inner membrane"/>
    <property type="evidence" value="ECO:0007669"/>
    <property type="project" value="UniProtKB-SubCell"/>
</dbReference>
<dbReference type="Gene3D" id="1.20.5.210">
    <property type="entry name" value="Cytochrome b-c1 complex subunit 8"/>
    <property type="match status" value="1"/>
</dbReference>
<dbReference type="SMR" id="A0A6J2KBC7"/>
<name>A0A6J2KBC7_BOMMA</name>
<sequence length="86" mass="9801">MGKHFGELGFIRGIVYYKMSPHEQKAYAGAITKGIPNFVTRMLATIAYWLPPAIIGTCIYKYVEEAHHASLRKDPRDFMDEVDPNI</sequence>
<keyword evidence="14" id="KW-1185">Reference proteome</keyword>
<accession>A0A6J2KBC7</accession>
<dbReference type="InterPro" id="IPR036642">
    <property type="entry name" value="Cyt_bc1_su8_sf"/>
</dbReference>
<evidence type="ECO:0000256" key="5">
    <source>
        <dbReference type="ARBA" id="ARBA00022660"/>
    </source>
</evidence>
<keyword evidence="5 13" id="KW-0679">Respiratory chain</keyword>
<keyword evidence="4 13" id="KW-0813">Transport</keyword>
<comment type="subcellular location">
    <subcellularLocation>
        <location evidence="1 13">Mitochondrion inner membrane</location>
        <topology evidence="1 13">Single-pass membrane protein</topology>
    </subcellularLocation>
</comment>
<keyword evidence="8 13" id="KW-0249">Electron transport</keyword>
<evidence type="ECO:0000313" key="14">
    <source>
        <dbReference type="Proteomes" id="UP000504629"/>
    </source>
</evidence>
<evidence type="ECO:0000256" key="12">
    <source>
        <dbReference type="ARBA" id="ARBA00047105"/>
    </source>
</evidence>
<comment type="function">
    <text evidence="13">Component of the ubiquinol-cytochrome c oxidoreductase, a multisubunit transmembrane complex that is part of the mitochondrial electron transport chain which drives oxidative phosphorylation. The complex plays an important role in the uptake of multiple carbon sources present in different host niches.</text>
</comment>
<dbReference type="SUPFAM" id="SSF81508">
    <property type="entry name" value="Ubiquinone-binding protein QP-C of cytochrome bc1 complex (Ubiquinol-cytochrome c reductase)"/>
    <property type="match status" value="1"/>
</dbReference>
<evidence type="ECO:0000256" key="10">
    <source>
        <dbReference type="ARBA" id="ARBA00023128"/>
    </source>
</evidence>
<dbReference type="Pfam" id="PF02939">
    <property type="entry name" value="UcrQ"/>
    <property type="match status" value="1"/>
</dbReference>
<reference evidence="15" key="1">
    <citation type="submission" date="2025-08" db="UniProtKB">
        <authorList>
            <consortium name="RefSeq"/>
        </authorList>
    </citation>
    <scope>IDENTIFICATION</scope>
    <source>
        <tissue evidence="15">Silk gland</tissue>
    </source>
</reference>
<dbReference type="GeneID" id="114248538"/>
<evidence type="ECO:0000256" key="7">
    <source>
        <dbReference type="ARBA" id="ARBA00022792"/>
    </source>
</evidence>
<evidence type="ECO:0000256" key="11">
    <source>
        <dbReference type="ARBA" id="ARBA00023136"/>
    </source>
</evidence>
<dbReference type="AlphaFoldDB" id="A0A6J2KBC7"/>
<proteinExistence type="inferred from homology"/>
<dbReference type="InterPro" id="IPR004205">
    <property type="entry name" value="Cyt_bc1_su8"/>
</dbReference>